<accession>A0A562N0C4</accession>
<reference evidence="1 2" key="1">
    <citation type="journal article" date="2015" name="Stand. Genomic Sci.">
        <title>Genomic Encyclopedia of Bacterial and Archaeal Type Strains, Phase III: the genomes of soil and plant-associated and newly described type strains.</title>
        <authorList>
            <person name="Whitman W.B."/>
            <person name="Woyke T."/>
            <person name="Klenk H.P."/>
            <person name="Zhou Y."/>
            <person name="Lilburn T.G."/>
            <person name="Beck B.J."/>
            <person name="De Vos P."/>
            <person name="Vandamme P."/>
            <person name="Eisen J.A."/>
            <person name="Garrity G."/>
            <person name="Hugenholtz P."/>
            <person name="Kyrpides N.C."/>
        </authorList>
    </citation>
    <scope>NUCLEOTIDE SEQUENCE [LARGE SCALE GENOMIC DNA]</scope>
    <source>
        <strain evidence="1 2">CGMCC 1.6855</strain>
    </source>
</reference>
<evidence type="ECO:0000313" key="2">
    <source>
        <dbReference type="Proteomes" id="UP000315908"/>
    </source>
</evidence>
<proteinExistence type="predicted"/>
<name>A0A562N0C4_9SPHI</name>
<gene>
    <name evidence="1" type="ORF">IQ31_00195</name>
</gene>
<sequence length="53" mass="6159">MIGKLKYYLTNNASITEEHIDQISRCFTLQHVTEILASYLDITQETLSRLKSK</sequence>
<evidence type="ECO:0000313" key="1">
    <source>
        <dbReference type="EMBL" id="TWI25627.1"/>
    </source>
</evidence>
<dbReference type="EMBL" id="VLKR01000001">
    <property type="protein sequence ID" value="TWI25627.1"/>
    <property type="molecule type" value="Genomic_DNA"/>
</dbReference>
<protein>
    <submittedName>
        <fullName evidence="1">Uncharacterized protein</fullName>
    </submittedName>
</protein>
<dbReference type="Proteomes" id="UP000315908">
    <property type="component" value="Unassembled WGS sequence"/>
</dbReference>
<comment type="caution">
    <text evidence="1">The sequence shown here is derived from an EMBL/GenBank/DDBJ whole genome shotgun (WGS) entry which is preliminary data.</text>
</comment>
<dbReference type="AlphaFoldDB" id="A0A562N0C4"/>
<organism evidence="1 2">
    <name type="scientific">Sphingobacterium siyangense</name>
    <dbReference type="NCBI Taxonomy" id="459529"/>
    <lineage>
        <taxon>Bacteria</taxon>
        <taxon>Pseudomonadati</taxon>
        <taxon>Bacteroidota</taxon>
        <taxon>Sphingobacteriia</taxon>
        <taxon>Sphingobacteriales</taxon>
        <taxon>Sphingobacteriaceae</taxon>
        <taxon>Sphingobacterium</taxon>
    </lineage>
</organism>